<dbReference type="EMBL" id="CAXHTB010000007">
    <property type="protein sequence ID" value="CAL0309581.1"/>
    <property type="molecule type" value="Genomic_DNA"/>
</dbReference>
<accession>A0AAV1WL86</accession>
<reference evidence="2 3" key="1">
    <citation type="submission" date="2024-03" db="EMBL/GenBank/DDBJ databases">
        <authorList>
            <person name="Martinez-Hernandez J."/>
        </authorList>
    </citation>
    <scope>NUCLEOTIDE SEQUENCE [LARGE SCALE GENOMIC DNA]</scope>
</reference>
<sequence>MIDKQHKNIVFKESSTPAKGKNMKPTGRSDATDILKNELKEQFGLSPWSLSVRPHVLGGHSMKNMLIRPKLPPNMPCSPMGISNGQAEEKEESGES</sequence>
<comment type="caution">
    <text evidence="2">The sequence shown here is derived from an EMBL/GenBank/DDBJ whole genome shotgun (WGS) entry which is preliminary data.</text>
</comment>
<feature type="region of interest" description="Disordered" evidence="1">
    <location>
        <begin position="1"/>
        <end position="30"/>
    </location>
</feature>
<evidence type="ECO:0000256" key="1">
    <source>
        <dbReference type="SAM" id="MobiDB-lite"/>
    </source>
</evidence>
<dbReference type="AlphaFoldDB" id="A0AAV1WL86"/>
<evidence type="ECO:0000313" key="2">
    <source>
        <dbReference type="EMBL" id="CAL0309581.1"/>
    </source>
</evidence>
<gene>
    <name evidence="2" type="ORF">LLUT_LOCUS10641</name>
</gene>
<keyword evidence="3" id="KW-1185">Reference proteome</keyword>
<proteinExistence type="predicted"/>
<name>A0AAV1WL86_LUPLU</name>
<evidence type="ECO:0000313" key="3">
    <source>
        <dbReference type="Proteomes" id="UP001497480"/>
    </source>
</evidence>
<dbReference type="Proteomes" id="UP001497480">
    <property type="component" value="Unassembled WGS sequence"/>
</dbReference>
<protein>
    <submittedName>
        <fullName evidence="2">Uncharacterized protein</fullName>
    </submittedName>
</protein>
<feature type="region of interest" description="Disordered" evidence="1">
    <location>
        <begin position="67"/>
        <end position="96"/>
    </location>
</feature>
<organism evidence="2 3">
    <name type="scientific">Lupinus luteus</name>
    <name type="common">European yellow lupine</name>
    <dbReference type="NCBI Taxonomy" id="3873"/>
    <lineage>
        <taxon>Eukaryota</taxon>
        <taxon>Viridiplantae</taxon>
        <taxon>Streptophyta</taxon>
        <taxon>Embryophyta</taxon>
        <taxon>Tracheophyta</taxon>
        <taxon>Spermatophyta</taxon>
        <taxon>Magnoliopsida</taxon>
        <taxon>eudicotyledons</taxon>
        <taxon>Gunneridae</taxon>
        <taxon>Pentapetalae</taxon>
        <taxon>rosids</taxon>
        <taxon>fabids</taxon>
        <taxon>Fabales</taxon>
        <taxon>Fabaceae</taxon>
        <taxon>Papilionoideae</taxon>
        <taxon>50 kb inversion clade</taxon>
        <taxon>genistoids sensu lato</taxon>
        <taxon>core genistoids</taxon>
        <taxon>Genisteae</taxon>
        <taxon>Lupinus</taxon>
    </lineage>
</organism>